<gene>
    <name evidence="1" type="ORF">EEDITHA_LOCUS12478</name>
</gene>
<reference evidence="1" key="1">
    <citation type="submission" date="2022-03" db="EMBL/GenBank/DDBJ databases">
        <authorList>
            <person name="Tunstrom K."/>
        </authorList>
    </citation>
    <scope>NUCLEOTIDE SEQUENCE</scope>
</reference>
<dbReference type="Proteomes" id="UP001153954">
    <property type="component" value="Unassembled WGS sequence"/>
</dbReference>
<evidence type="ECO:0000313" key="1">
    <source>
        <dbReference type="EMBL" id="CAH2097229.1"/>
    </source>
</evidence>
<organism evidence="1 2">
    <name type="scientific">Euphydryas editha</name>
    <name type="common">Edith's checkerspot</name>
    <dbReference type="NCBI Taxonomy" id="104508"/>
    <lineage>
        <taxon>Eukaryota</taxon>
        <taxon>Metazoa</taxon>
        <taxon>Ecdysozoa</taxon>
        <taxon>Arthropoda</taxon>
        <taxon>Hexapoda</taxon>
        <taxon>Insecta</taxon>
        <taxon>Pterygota</taxon>
        <taxon>Neoptera</taxon>
        <taxon>Endopterygota</taxon>
        <taxon>Lepidoptera</taxon>
        <taxon>Glossata</taxon>
        <taxon>Ditrysia</taxon>
        <taxon>Papilionoidea</taxon>
        <taxon>Nymphalidae</taxon>
        <taxon>Nymphalinae</taxon>
        <taxon>Euphydryas</taxon>
    </lineage>
</organism>
<dbReference type="EMBL" id="CAKOGL010000017">
    <property type="protein sequence ID" value="CAH2097229.1"/>
    <property type="molecule type" value="Genomic_DNA"/>
</dbReference>
<dbReference type="AlphaFoldDB" id="A0AAU9UEN8"/>
<keyword evidence="2" id="KW-1185">Reference proteome</keyword>
<comment type="caution">
    <text evidence="1">The sequence shown here is derived from an EMBL/GenBank/DDBJ whole genome shotgun (WGS) entry which is preliminary data.</text>
</comment>
<name>A0AAU9UEN8_EUPED</name>
<sequence>MEKLRFTHQTRKVWIPLTKELKKIYLDECENVQFGDQYLDEINNEIKLSSNKYSTEIEDKNFGKIAERFLLENFSGKT</sequence>
<accession>A0AAU9UEN8</accession>
<protein>
    <submittedName>
        <fullName evidence="1">Uncharacterized protein</fullName>
    </submittedName>
</protein>
<evidence type="ECO:0000313" key="2">
    <source>
        <dbReference type="Proteomes" id="UP001153954"/>
    </source>
</evidence>
<proteinExistence type="predicted"/>